<accession>A0A7Y9UQM7</accession>
<feature type="compositionally biased region" description="Polar residues" evidence="1">
    <location>
        <begin position="1275"/>
        <end position="1288"/>
    </location>
</feature>
<keyword evidence="2" id="KW-0732">Signal</keyword>
<dbReference type="SUPFAM" id="SSF51294">
    <property type="entry name" value="Hedgehog/intein (Hint) domain"/>
    <property type="match status" value="1"/>
</dbReference>
<dbReference type="EMBL" id="JACCAA010000001">
    <property type="protein sequence ID" value="NYG58766.1"/>
    <property type="molecule type" value="Genomic_DNA"/>
</dbReference>
<organism evidence="4 5">
    <name type="scientific">Nocardioides daedukensis</name>
    <dbReference type="NCBI Taxonomy" id="634462"/>
    <lineage>
        <taxon>Bacteria</taxon>
        <taxon>Bacillati</taxon>
        <taxon>Actinomycetota</taxon>
        <taxon>Actinomycetes</taxon>
        <taxon>Propionibacteriales</taxon>
        <taxon>Nocardioidaceae</taxon>
        <taxon>Nocardioides</taxon>
    </lineage>
</organism>
<feature type="compositionally biased region" description="Low complexity" evidence="1">
    <location>
        <begin position="1561"/>
        <end position="1578"/>
    </location>
</feature>
<comment type="caution">
    <text evidence="4">The sequence shown here is derived from an EMBL/GenBank/DDBJ whole genome shotgun (WGS) entry which is preliminary data.</text>
</comment>
<dbReference type="RefSeq" id="WP_179501895.1">
    <property type="nucleotide sequence ID" value="NZ_JACCAA010000001.1"/>
</dbReference>
<evidence type="ECO:0000313" key="4">
    <source>
        <dbReference type="EMBL" id="NYG58766.1"/>
    </source>
</evidence>
<gene>
    <name evidence="4" type="ORF">BJ980_001689</name>
</gene>
<dbReference type="Gene3D" id="2.180.10.10">
    <property type="entry name" value="RHS repeat-associated core"/>
    <property type="match status" value="2"/>
</dbReference>
<proteinExistence type="predicted"/>
<dbReference type="NCBIfam" id="TIGR01643">
    <property type="entry name" value="YD_repeat_2x"/>
    <property type="match status" value="1"/>
</dbReference>
<sequence length="2216" mass="233939">MSVRFSSILVAIAVVVAGLSAQGTVTADPGGATAPPVVKKQRAVTLKPETPRGKDAVSADGAKGASAAKTVARRKVVWPAAASSALGAGKAPKVRLGAVSVSASQTSAKLPVSVVSQTTSRKAGVHGVMVEVDAAGAKPQKLKVALDTSTFAHAYGADWESRLGAFAYPDCVLTRPKDPLCAKAVPLETSHEGTMVSATVPARLASKDLVVALQGTSGSADGHGDFSATPMTASAAWSAGGSSGAFTWSYPMRVPPANNGPAPNLAINYNSQIVDGRTASTNNQSSDVGEGFGFTESYVQRDYTTCSNDGISGKRDLCWKTDNATLVLNGAAQELAKAADGTWRLRDDDGSRIRRLSGGPGSNGDNDKEHWELTTADGTRYVFGQSQIPGRSGNTNSVWWVPVAGDDSGDACHGSTFAASFCNQGWRWNLDYVVDPHGNTMSYWYLYETNRYAKNGVTSSSAEYVRGGRLARIDYGTREATPTPVPMRVAMSNATRCLASSGCSAYTKVGWPDTPYDQICTTSNCGAKTAPTFFTRTRIVSITTQINTSSGYQDVDRWSVAHAFMKPGGSGSTYATVLWPTSITHTGLVGATINLPKVTFAPGAYANRVDSSTDGLSALQRYRLTSIETETGGQIGVNYVSNSCTGTKPIPSANTSRCFPVRWTPKGDFAARTDWFKKYTVSNVTENDTTANAPPVTTYYTYHGAAAWAYDDNPLIPASYRTWSDFRGYGSVTTTVGDPALTSVRSQSTVKFLRGMHGDRTGSGGTRSVTVSDSSGTSHTDSRPYAGFALETTLLNGAGGDVLSRTISTPWSTRTAGSGLKGAWLVGVERSEVIEATNTGGTRTRRVDTTFNDQGLATRISDHGDTAVNDDQSCAATEYADETTATGTWRVGFTKRVVESVGVCGANALTPSDSAVLGETQTFYDGHGLDTTPTRGLVTKQTRAATTSGGARTFQTVATTAYDAWGRPTSMTSPTGAGSSRTDTIAYTRSAQGTTTGTTSTTDAGGKNHTTTVTLDPAWALPTKLTDANGKSEHADYDALGRLVSHWAANRATSMTPSTTYVYNVRNTAPSTVLTRTLNTHGSGHVLRSVEHFDALLRPRQRQVPSLNGNGDKTVTSQVYDARGLLSAELGEVYAAGGPSSTLLNVGQGQSAANTRYTRDGAGRVTQAALYTYNTYRWKTTTAHLGMNKTKVTPPAGAPPQTTMTDVRGQVTTSIEHGTPNLTTTRSYDLRGNLTGLQAPAGTWSWDYDLRGRRTTAVDPDTGTTTTAYTDNDLPATSTDARGKSTHTTYDTLNRPSKLYEGTTPSASKLLTSWTYDSVAKGLPSATTRYIDGESGTAISTSVTDYTSWGEPIEQELTITPGPAGSTGADLVEGLPTTLEWRRSHNVDMSLDSLRLPKVAGASGTALSTEFLEYTYNNHALPTNVNGYDALVQDVTYDSYGRVTIAAMGQSTATKFWVLPTRDEGTGRLTRNMALANQSQDVVSDHRYTYDDAGNITRDADVAQGTNHDVTCHRYDDHQRLAATWTPSTGDCATNPSQAGLGGPAPQWQGWTFNDRGLRATQSTTTPTTQSSETYTYPAVSDPHPNSVTTITTTGTAAGTRNYAYDESGNTTTRPDTTPDGAAQDLDWNAEGKLSQLVTERDGASATTTYLYGADGELLLQSNDTETVLFAAETEIHTDNDTGDLSAQRHYALPGGVSGVRASDTQLDFLLTNPAGTGTIALDGATLTPERNYTSPYGEQRGTKPPAWPTTRGFLGKPEDTDTGLTSVGARQYDPTTGRFISVDPLMDPSSPSQLLGYAYANNNPNTFTDPTGLMNDFLQPGAGLGSMMQGSVAQPQPKASPSKSKGGAKPRGKVMSALSKAGGVFKKGGSAVKEGVKLQAKIMKKEYAGAVLAVSSVANVAVSCGQFGIPTGGDCQGALTGGGGYVDVDGILGMMGESSSDPFIIAVSLLVPIPGGVFASGTRGAPRLIQLMKGIGTLGRSRIASGAAKAGTEVAETCLNSFTGTTLVLMADGTKKPIKDVKVGDKVMATDPETGETGPRKVIDLIRHSGPHTMVAVRLSGGSMIDATDHHPFWVESRGEWVDAIDLQPGDVVITADGDRLTVTKRGITEQDLTAYNLTVQGVHAYFAGSDSVLVHNAGPCMSFNQMNSAIRRGQAPKGIERIDRGKVPGAEQPHAVFGRGQGAPSLNIDGTWKHGFVELTNKQRDWLIANGWNL</sequence>
<dbReference type="NCBIfam" id="TIGR03696">
    <property type="entry name" value="Rhs_assc_core"/>
    <property type="match status" value="1"/>
</dbReference>
<dbReference type="Proteomes" id="UP000540656">
    <property type="component" value="Unassembled WGS sequence"/>
</dbReference>
<dbReference type="InterPro" id="IPR030934">
    <property type="entry name" value="Intein_C"/>
</dbReference>
<dbReference type="SMART" id="SM00306">
    <property type="entry name" value="HintN"/>
    <property type="match status" value="1"/>
</dbReference>
<feature type="compositionally biased region" description="Low complexity" evidence="1">
    <location>
        <begin position="1257"/>
        <end position="1273"/>
    </location>
</feature>
<dbReference type="InterPro" id="IPR036844">
    <property type="entry name" value="Hint_dom_sf"/>
</dbReference>
<evidence type="ECO:0000256" key="1">
    <source>
        <dbReference type="SAM" id="MobiDB-lite"/>
    </source>
</evidence>
<feature type="region of interest" description="Disordered" evidence="1">
    <location>
        <begin position="1601"/>
        <end position="1624"/>
    </location>
</feature>
<feature type="region of interest" description="Disordered" evidence="1">
    <location>
        <begin position="1825"/>
        <end position="1853"/>
    </location>
</feature>
<feature type="chain" id="PRO_5031349303" evidence="2">
    <location>
        <begin position="28"/>
        <end position="2216"/>
    </location>
</feature>
<name>A0A7Y9UQM7_9ACTN</name>
<reference evidence="4 5" key="1">
    <citation type="submission" date="2020-07" db="EMBL/GenBank/DDBJ databases">
        <title>Sequencing the genomes of 1000 actinobacteria strains.</title>
        <authorList>
            <person name="Klenk H.-P."/>
        </authorList>
    </citation>
    <scope>NUCLEOTIDE SEQUENCE [LARGE SCALE GENOMIC DNA]</scope>
    <source>
        <strain evidence="4 5">DSM 23819</strain>
    </source>
</reference>
<dbReference type="InterPro" id="IPR006530">
    <property type="entry name" value="YD"/>
</dbReference>
<feature type="region of interest" description="Disordered" evidence="1">
    <location>
        <begin position="1735"/>
        <end position="1772"/>
    </location>
</feature>
<feature type="domain" description="Hint" evidence="3">
    <location>
        <begin position="2000"/>
        <end position="2098"/>
    </location>
</feature>
<dbReference type="Gene3D" id="2.170.16.10">
    <property type="entry name" value="Hedgehog/Intein (Hint) domain"/>
    <property type="match status" value="1"/>
</dbReference>
<dbReference type="PANTHER" id="PTHR32305">
    <property type="match status" value="1"/>
</dbReference>
<dbReference type="GO" id="GO:0016539">
    <property type="term" value="P:intein-mediated protein splicing"/>
    <property type="evidence" value="ECO:0007669"/>
    <property type="project" value="InterPro"/>
</dbReference>
<feature type="signal peptide" evidence="2">
    <location>
        <begin position="1"/>
        <end position="27"/>
    </location>
</feature>
<feature type="region of interest" description="Disordered" evidence="1">
    <location>
        <begin position="1257"/>
        <end position="1288"/>
    </location>
</feature>
<evidence type="ECO:0000313" key="5">
    <source>
        <dbReference type="Proteomes" id="UP000540656"/>
    </source>
</evidence>
<feature type="region of interest" description="Disordered" evidence="1">
    <location>
        <begin position="1561"/>
        <end position="1587"/>
    </location>
</feature>
<dbReference type="PROSITE" id="PS50818">
    <property type="entry name" value="INTEIN_C_TER"/>
    <property type="match status" value="1"/>
</dbReference>
<dbReference type="InterPro" id="IPR003587">
    <property type="entry name" value="Hint_dom_N"/>
</dbReference>
<dbReference type="PROSITE" id="PS50817">
    <property type="entry name" value="INTEIN_N_TER"/>
    <property type="match status" value="1"/>
</dbReference>
<dbReference type="Pfam" id="PF07591">
    <property type="entry name" value="PT-HINT"/>
    <property type="match status" value="1"/>
</dbReference>
<dbReference type="PANTHER" id="PTHR32305:SF17">
    <property type="entry name" value="TRNA NUCLEASE WAPA"/>
    <property type="match status" value="1"/>
</dbReference>
<dbReference type="InterPro" id="IPR006141">
    <property type="entry name" value="Intein_N"/>
</dbReference>
<keyword evidence="5" id="KW-1185">Reference proteome</keyword>
<protein>
    <submittedName>
        <fullName evidence="4">RHS repeat-associated protein</fullName>
    </submittedName>
</protein>
<evidence type="ECO:0000256" key="2">
    <source>
        <dbReference type="SAM" id="SignalP"/>
    </source>
</evidence>
<feature type="compositionally biased region" description="Polar residues" evidence="1">
    <location>
        <begin position="766"/>
        <end position="779"/>
    </location>
</feature>
<evidence type="ECO:0000259" key="3">
    <source>
        <dbReference type="SMART" id="SM00306"/>
    </source>
</evidence>
<feature type="compositionally biased region" description="Low complexity" evidence="1">
    <location>
        <begin position="1834"/>
        <end position="1846"/>
    </location>
</feature>
<feature type="region of interest" description="Disordered" evidence="1">
    <location>
        <begin position="755"/>
        <end position="783"/>
    </location>
</feature>
<dbReference type="CDD" id="cd00081">
    <property type="entry name" value="Hint"/>
    <property type="match status" value="1"/>
</dbReference>
<dbReference type="InterPro" id="IPR022385">
    <property type="entry name" value="Rhs_assc_core"/>
</dbReference>
<dbReference type="InterPro" id="IPR050708">
    <property type="entry name" value="T6SS_VgrG/RHS"/>
</dbReference>